<keyword evidence="2" id="KW-0472">Membrane</keyword>
<keyword evidence="2" id="KW-1133">Transmembrane helix</keyword>
<protein>
    <recommendedName>
        <fullName evidence="5">DUF4030 domain-containing protein</fullName>
    </recommendedName>
</protein>
<sequence length="365" mass="42020">MEFNKKTWKKKSGEPVSPELKKFINNLPTRYEEGEFDEERVNQVDREWNAFQSFKKMQWTVTKKAGLATLSAAAACAIFIGSGFISPAMADVVSKFPPLKSLYEKRQHIDMSSEITNKLVEDGYPVKEVIHHVYSLKKGAMYVFLDDTEGNIEKASKEIIEISNNILKQDERYDDYSIKVRKYVAPSQEHLAEEERERKEWDEISRLVSPVLEKYNYNQSWGGGKNKVTLEFAKEEDENKVEQIVKAVETALKEGGREDIEVDIYRFGAERAQEGRWGNALAVMFEELGSKNKYNVKGLGYKSDKQVMKIFITLDKESKDSRFKENADLIIGMIDEFIARDEVQAEVKGDKYEIVLKDKSGKEIK</sequence>
<feature type="coiled-coil region" evidence="1">
    <location>
        <begin position="145"/>
        <end position="172"/>
    </location>
</feature>
<reference evidence="3 4" key="1">
    <citation type="submission" date="2023-11" db="EMBL/GenBank/DDBJ databases">
        <title>Bacillus jintuensis, isolated from a mudflat on the Beibu Gulf coast.</title>
        <authorList>
            <person name="Li M."/>
        </authorList>
    </citation>
    <scope>NUCLEOTIDE SEQUENCE [LARGE SCALE GENOMIC DNA]</scope>
    <source>
        <strain evidence="3 4">31A1R</strain>
    </source>
</reference>
<keyword evidence="4" id="KW-1185">Reference proteome</keyword>
<accession>A0ABU5IVX3</accession>
<evidence type="ECO:0000313" key="3">
    <source>
        <dbReference type="EMBL" id="MDZ5471285.1"/>
    </source>
</evidence>
<comment type="caution">
    <text evidence="3">The sequence shown here is derived from an EMBL/GenBank/DDBJ whole genome shotgun (WGS) entry which is preliminary data.</text>
</comment>
<gene>
    <name evidence="3" type="ORF">SM124_05950</name>
</gene>
<keyword evidence="1" id="KW-0175">Coiled coil</keyword>
<dbReference type="RefSeq" id="WP_322445586.1">
    <property type="nucleotide sequence ID" value="NZ_JAXOFX010000003.1"/>
</dbReference>
<evidence type="ECO:0008006" key="5">
    <source>
        <dbReference type="Google" id="ProtNLM"/>
    </source>
</evidence>
<dbReference type="Proteomes" id="UP001290455">
    <property type="component" value="Unassembled WGS sequence"/>
</dbReference>
<dbReference type="EMBL" id="JAXOFX010000003">
    <property type="protein sequence ID" value="MDZ5471285.1"/>
    <property type="molecule type" value="Genomic_DNA"/>
</dbReference>
<evidence type="ECO:0000256" key="2">
    <source>
        <dbReference type="SAM" id="Phobius"/>
    </source>
</evidence>
<keyword evidence="2" id="KW-0812">Transmembrane</keyword>
<feature type="transmembrane region" description="Helical" evidence="2">
    <location>
        <begin position="65"/>
        <end position="85"/>
    </location>
</feature>
<organism evidence="3 4">
    <name type="scientific">Robertmurraya mangrovi</name>
    <dbReference type="NCBI Taxonomy" id="3098077"/>
    <lineage>
        <taxon>Bacteria</taxon>
        <taxon>Bacillati</taxon>
        <taxon>Bacillota</taxon>
        <taxon>Bacilli</taxon>
        <taxon>Bacillales</taxon>
        <taxon>Bacillaceae</taxon>
        <taxon>Robertmurraya</taxon>
    </lineage>
</organism>
<evidence type="ECO:0000313" key="4">
    <source>
        <dbReference type="Proteomes" id="UP001290455"/>
    </source>
</evidence>
<evidence type="ECO:0000256" key="1">
    <source>
        <dbReference type="SAM" id="Coils"/>
    </source>
</evidence>
<name>A0ABU5IVX3_9BACI</name>
<proteinExistence type="predicted"/>